<comment type="caution">
    <text evidence="1">The sequence shown here is derived from an EMBL/GenBank/DDBJ whole genome shotgun (WGS) entry which is preliminary data.</text>
</comment>
<evidence type="ECO:0000313" key="1">
    <source>
        <dbReference type="EMBL" id="GAI24090.1"/>
    </source>
</evidence>
<name>X1NB98_9ZZZZ</name>
<gene>
    <name evidence="1" type="ORF">S06H3_31763</name>
</gene>
<sequence>EKGIKEVSEEVRRTVRLVTEEIDKSSSKIIAVMFSESRKIREDIGYQAIILKTLQDNLSEIRFDGDIGISSKIEVSVGAEILGTGAKWILDIDTAKASYREILKAIQLPPWIPNEIKQRAKSKIQKMLQTG</sequence>
<dbReference type="EMBL" id="BARV01018825">
    <property type="protein sequence ID" value="GAI24090.1"/>
    <property type="molecule type" value="Genomic_DNA"/>
</dbReference>
<feature type="non-terminal residue" evidence="1">
    <location>
        <position position="1"/>
    </location>
</feature>
<reference evidence="1" key="1">
    <citation type="journal article" date="2014" name="Front. Microbiol.">
        <title>High frequency of phylogenetically diverse reductive dehalogenase-homologous genes in deep subseafloor sedimentary metagenomes.</title>
        <authorList>
            <person name="Kawai M."/>
            <person name="Futagami T."/>
            <person name="Toyoda A."/>
            <person name="Takaki Y."/>
            <person name="Nishi S."/>
            <person name="Hori S."/>
            <person name="Arai W."/>
            <person name="Tsubouchi T."/>
            <person name="Morono Y."/>
            <person name="Uchiyama I."/>
            <person name="Ito T."/>
            <person name="Fujiyama A."/>
            <person name="Inagaki F."/>
            <person name="Takami H."/>
        </authorList>
    </citation>
    <scope>NUCLEOTIDE SEQUENCE</scope>
    <source>
        <strain evidence="1">Expedition CK06-06</strain>
    </source>
</reference>
<proteinExistence type="predicted"/>
<organism evidence="1">
    <name type="scientific">marine sediment metagenome</name>
    <dbReference type="NCBI Taxonomy" id="412755"/>
    <lineage>
        <taxon>unclassified sequences</taxon>
        <taxon>metagenomes</taxon>
        <taxon>ecological metagenomes</taxon>
    </lineage>
</organism>
<accession>X1NB98</accession>
<protein>
    <submittedName>
        <fullName evidence="1">Uncharacterized protein</fullName>
    </submittedName>
</protein>
<dbReference type="AlphaFoldDB" id="X1NB98"/>